<feature type="compositionally biased region" description="Polar residues" evidence="5">
    <location>
        <begin position="664"/>
        <end position="676"/>
    </location>
</feature>
<proteinExistence type="predicted"/>
<feature type="compositionally biased region" description="Acidic residues" evidence="5">
    <location>
        <begin position="1207"/>
        <end position="1232"/>
    </location>
</feature>
<sequence>MVSAANKLDRVKDRAQFEPIAPGLDVDQLISDCSNFHAVERVDARTITDETMEPLRQLIQAHVIEGGKPLVLENWHQRSDWPRWIFNPDWLRGNHGTEAINVRDIPAQSDMPMTLKHYLNNLGVLSSKFTPDSYNGGQQRLYAKDIDCPPAWRHALQKVLPACTFYLSPTDLMSALPPDARAENLMCYFGHEGTYTPAHKEMCASLGQNIMVHTSAGANPGSSIWFMTASSDRELVAEYWLSGLGHDIEVEAHFASIDAFKDAPFPVYIVEQKLGDYILVPPLAPHQVWNRGEATMKVAWNRITPETLELAIWESLPKSRLVCRDEQYKNKAIVYETLKKYFQILSKESNNHDQGIPHEKIRADFRKLFKLFDVILLDEEFSLDLADGMEVEKIPNEFNVTCSFCRGNIFNRFLSCKNCIPPSGEGEEDDVYDVCLECYARGRSCGCISKLSWVEQHDWQQLVRDHDKFRQLVIAIDGVISDESPLEFDTAFEYLGRKTLAWVCQEQLESRPFVDIAIEPEDIDDAAIQQKKKLGLLLNCHVCKIRHPNWKVAQCSDCIKSYCFGSLWRAFDIDPFDALSDHAWKCPVCLGICSCGQCRKNGKTRPYEPKGTMLGASTKHVADPRSVQSLVDFSRGNFGWLQPEHTESLKRKRSSISTDRTDNSEGSSRGFNQSPSDVYRKPFGAFDEDCSPVAGIPIDPNLDADETHSMRDDYTHAEPFNLSTNNSDNDVGDVGGNAQRGDVQPFRHQSFAQNINPNDYSLSLLPEISSLEKDPAAFVAAAGLNMLSTGIGLQNPHESSLRPTVNQRFGVSSTWPTASTVLPTISPDLGTYGADFDGASQPITVQPRMLVRDLSELGSHEDAPLVPQGPPVGENYQLATVATKSKRKSTAPSSDIYTSANNIIGLGGDIIMTEPTRPMREMIVNDWVRRQKLAKTKVGNLKGRGRKRRSLVVVLKLSKESWTKWEEQKVEPDLVMKELVLRDGRVHRVLVDKRGSGDAPAGGRSASATASTSEYTSGSATGAAELKKRGRGRPKKNPSPVPLDVDQDGEGEGEDEDEDEDELEVIPQPKQRREGALRARKREEEAREEAAKAIENEKRAKEKAIEDEEKARLKAIEDKEKARLKAIKDEEQAIEEEDQRIEDEERRIAYEKRAAEEKKRRKEEERLQAIEDEKNRKEAERRKAYQEAKMMAAKMAEGNLDGGWGYDSEEEYEEEQYQEEEEEDQGMVTEEEQLWNEREKCWWESELPLSSFAVAIERRPGYYWKTQYITDAELAPRAGEPNKPTTSTPSSMAKPPKIKRPLENIRGTRKSMVSAMEDIAPVAQSRRKSTGGAMTSKSTISQKRAAGSNFLGPDDEFITPGKKQVQTTHATVSGPLESPRDRLRERGAWGAFTKYSGAAEPPEHSGNRGSDDEDPELTEALSIKHEDVEMEEGYDDRWKRGGRRRVW</sequence>
<feature type="compositionally biased region" description="Low complexity" evidence="5">
    <location>
        <begin position="999"/>
        <end position="1024"/>
    </location>
</feature>
<comment type="subcellular location">
    <subcellularLocation>
        <location evidence="1">Nucleus</location>
    </subcellularLocation>
</comment>
<feature type="compositionally biased region" description="Basic and acidic residues" evidence="5">
    <location>
        <begin position="1378"/>
        <end position="1387"/>
    </location>
</feature>
<feature type="compositionally biased region" description="Basic and acidic residues" evidence="5">
    <location>
        <begin position="1401"/>
        <end position="1410"/>
    </location>
</feature>
<dbReference type="Pfam" id="PF02373">
    <property type="entry name" value="JmjC"/>
    <property type="match status" value="1"/>
</dbReference>
<feature type="region of interest" description="Disordered" evidence="5">
    <location>
        <begin position="644"/>
        <end position="678"/>
    </location>
</feature>
<protein>
    <recommendedName>
        <fullName evidence="6">JmjC domain-containing protein</fullName>
    </recommendedName>
</protein>
<dbReference type="Pfam" id="PF10497">
    <property type="entry name" value="zf-4CXXC_R1"/>
    <property type="match status" value="1"/>
</dbReference>
<feature type="compositionally biased region" description="Acidic residues" evidence="5">
    <location>
        <begin position="1045"/>
        <end position="1064"/>
    </location>
</feature>
<evidence type="ECO:0000259" key="6">
    <source>
        <dbReference type="PROSITE" id="PS51184"/>
    </source>
</evidence>
<evidence type="ECO:0000256" key="3">
    <source>
        <dbReference type="ARBA" id="ARBA00023163"/>
    </source>
</evidence>
<reference evidence="7 8" key="1">
    <citation type="submission" date="2024-02" db="EMBL/GenBank/DDBJ databases">
        <title>Discinaceae phylogenomics.</title>
        <authorList>
            <person name="Dirks A.C."/>
            <person name="James T.Y."/>
        </authorList>
    </citation>
    <scope>NUCLEOTIDE SEQUENCE [LARGE SCALE GENOMIC DNA]</scope>
    <source>
        <strain evidence="7 8">ACD0624</strain>
    </source>
</reference>
<name>A0ABR3GTA9_9PEZI</name>
<evidence type="ECO:0000313" key="8">
    <source>
        <dbReference type="Proteomes" id="UP001447188"/>
    </source>
</evidence>
<evidence type="ECO:0000256" key="2">
    <source>
        <dbReference type="ARBA" id="ARBA00023015"/>
    </source>
</evidence>
<dbReference type="InterPro" id="IPR003347">
    <property type="entry name" value="JmjC_dom"/>
</dbReference>
<gene>
    <name evidence="7" type="ORF">Q9L58_001849</name>
</gene>
<feature type="region of interest" description="Disordered" evidence="5">
    <location>
        <begin position="1200"/>
        <end position="1232"/>
    </location>
</feature>
<comment type="caution">
    <text evidence="7">The sequence shown here is derived from an EMBL/GenBank/DDBJ whole genome shotgun (WGS) entry which is preliminary data.</text>
</comment>
<evidence type="ECO:0000256" key="4">
    <source>
        <dbReference type="ARBA" id="ARBA00023242"/>
    </source>
</evidence>
<keyword evidence="2" id="KW-0805">Transcription regulation</keyword>
<evidence type="ECO:0000256" key="1">
    <source>
        <dbReference type="ARBA" id="ARBA00004123"/>
    </source>
</evidence>
<dbReference type="InterPro" id="IPR018866">
    <property type="entry name" value="Znf-4CXXC_R1"/>
</dbReference>
<feature type="region of interest" description="Disordered" evidence="5">
    <location>
        <begin position="1273"/>
        <end position="1304"/>
    </location>
</feature>
<keyword evidence="8" id="KW-1185">Reference proteome</keyword>
<keyword evidence="3" id="KW-0804">Transcription</keyword>
<dbReference type="SMART" id="SM00558">
    <property type="entry name" value="JmjC"/>
    <property type="match status" value="1"/>
</dbReference>
<feature type="compositionally biased region" description="Basic and acidic residues" evidence="5">
    <location>
        <begin position="1071"/>
        <end position="1108"/>
    </location>
</feature>
<evidence type="ECO:0000313" key="7">
    <source>
        <dbReference type="EMBL" id="KAL0639163.1"/>
    </source>
</evidence>
<keyword evidence="4" id="KW-0539">Nucleus</keyword>
<dbReference type="SUPFAM" id="SSF51197">
    <property type="entry name" value="Clavaminate synthase-like"/>
    <property type="match status" value="1"/>
</dbReference>
<dbReference type="PROSITE" id="PS51184">
    <property type="entry name" value="JMJC"/>
    <property type="match status" value="1"/>
</dbReference>
<organism evidence="7 8">
    <name type="scientific">Discina gigas</name>
    <dbReference type="NCBI Taxonomy" id="1032678"/>
    <lineage>
        <taxon>Eukaryota</taxon>
        <taxon>Fungi</taxon>
        <taxon>Dikarya</taxon>
        <taxon>Ascomycota</taxon>
        <taxon>Pezizomycotina</taxon>
        <taxon>Pezizomycetes</taxon>
        <taxon>Pezizales</taxon>
        <taxon>Discinaceae</taxon>
        <taxon>Discina</taxon>
    </lineage>
</organism>
<feature type="domain" description="JmjC" evidence="6">
    <location>
        <begin position="149"/>
        <end position="319"/>
    </location>
</feature>
<dbReference type="Proteomes" id="UP001447188">
    <property type="component" value="Unassembled WGS sequence"/>
</dbReference>
<dbReference type="EMBL" id="JBBBZM010000014">
    <property type="protein sequence ID" value="KAL0639163.1"/>
    <property type="molecule type" value="Genomic_DNA"/>
</dbReference>
<evidence type="ECO:0000256" key="5">
    <source>
        <dbReference type="SAM" id="MobiDB-lite"/>
    </source>
</evidence>
<feature type="region of interest" description="Disordered" evidence="5">
    <location>
        <begin position="1320"/>
        <end position="1447"/>
    </location>
</feature>
<dbReference type="Gene3D" id="2.60.120.650">
    <property type="entry name" value="Cupin"/>
    <property type="match status" value="1"/>
</dbReference>
<feature type="region of interest" description="Disordered" evidence="5">
    <location>
        <begin position="992"/>
        <end position="1108"/>
    </location>
</feature>
<feature type="compositionally biased region" description="Polar residues" evidence="5">
    <location>
        <begin position="1332"/>
        <end position="1342"/>
    </location>
</feature>
<accession>A0ABR3GTA9</accession>